<dbReference type="EMBL" id="JANFFA010000001">
    <property type="protein sequence ID" value="MDQ2093798.1"/>
    <property type="molecule type" value="Genomic_DNA"/>
</dbReference>
<evidence type="ECO:0000259" key="3">
    <source>
        <dbReference type="Pfam" id="PF06904"/>
    </source>
</evidence>
<feature type="domain" description="Extensin-like C-terminal" evidence="3">
    <location>
        <begin position="126"/>
        <end position="277"/>
    </location>
</feature>
<dbReference type="AlphaFoldDB" id="A0AAJ1U9M3"/>
<evidence type="ECO:0000256" key="1">
    <source>
        <dbReference type="SAM" id="MobiDB-lite"/>
    </source>
</evidence>
<evidence type="ECO:0000313" key="5">
    <source>
        <dbReference type="Proteomes" id="UP001227162"/>
    </source>
</evidence>
<name>A0AAJ1U9M3_9RHOB</name>
<protein>
    <submittedName>
        <fullName evidence="4">Extensin family protein</fullName>
    </submittedName>
</protein>
<proteinExistence type="predicted"/>
<evidence type="ECO:0000256" key="2">
    <source>
        <dbReference type="SAM" id="SignalP"/>
    </source>
</evidence>
<dbReference type="Proteomes" id="UP001227162">
    <property type="component" value="Unassembled WGS sequence"/>
</dbReference>
<feature type="chain" id="PRO_5042607165" evidence="2">
    <location>
        <begin position="22"/>
        <end position="277"/>
    </location>
</feature>
<sequence>MRILLISLALSLALSPLTVTAEAPGLSLRPILRPGAEATVTDQSPPPPVVTAQTTETTETTETTVQAEQAQEKQPKGLFKMLRPKKRTERVSLFASKKNRALDKGKICGDRAIQGEAIGRVPGRIRGCGVESAVRVKSVSGVALSTPATMDCATAKSLKSWVDRGLAPAVGRRGGGVARIRVAAHYACRTRNNQKGARISEHGKGRAIDISAFTLKDGSEISVLKHWGKGWRGTALRQMHKIACGPFGTVLGPNANRFHRDHFHFDTARYRSGSYCR</sequence>
<feature type="compositionally biased region" description="Low complexity" evidence="1">
    <location>
        <begin position="50"/>
        <end position="59"/>
    </location>
</feature>
<dbReference type="InterPro" id="IPR009683">
    <property type="entry name" value="Extensin-like_C"/>
</dbReference>
<organism evidence="4 5">
    <name type="scientific">Rhodalgimonas zhirmunskyi</name>
    <dbReference type="NCBI Taxonomy" id="2964767"/>
    <lineage>
        <taxon>Bacteria</taxon>
        <taxon>Pseudomonadati</taxon>
        <taxon>Pseudomonadota</taxon>
        <taxon>Alphaproteobacteria</taxon>
        <taxon>Rhodobacterales</taxon>
        <taxon>Roseobacteraceae</taxon>
        <taxon>Rhodalgimonas</taxon>
    </lineage>
</organism>
<gene>
    <name evidence="4" type="ORF">NOI20_06720</name>
</gene>
<feature type="signal peptide" evidence="2">
    <location>
        <begin position="1"/>
        <end position="21"/>
    </location>
</feature>
<evidence type="ECO:0000313" key="4">
    <source>
        <dbReference type="EMBL" id="MDQ2093798.1"/>
    </source>
</evidence>
<dbReference type="Pfam" id="PF06904">
    <property type="entry name" value="Extensin-like_C"/>
    <property type="match status" value="1"/>
</dbReference>
<dbReference type="RefSeq" id="WP_317625527.1">
    <property type="nucleotide sequence ID" value="NZ_JANFFA010000001.1"/>
</dbReference>
<reference evidence="4" key="1">
    <citation type="submission" date="2022-07" db="EMBL/GenBank/DDBJ databases">
        <authorList>
            <person name="Otstavnykh N."/>
            <person name="Isaeva M."/>
            <person name="Bystritskaya E."/>
        </authorList>
    </citation>
    <scope>NUCLEOTIDE SEQUENCE</scope>
    <source>
        <strain evidence="4">10Alg 79</strain>
    </source>
</reference>
<keyword evidence="2" id="KW-0732">Signal</keyword>
<keyword evidence="5" id="KW-1185">Reference proteome</keyword>
<accession>A0AAJ1U9M3</accession>
<comment type="caution">
    <text evidence="4">The sequence shown here is derived from an EMBL/GenBank/DDBJ whole genome shotgun (WGS) entry which is preliminary data.</text>
</comment>
<reference evidence="4" key="2">
    <citation type="submission" date="2023-04" db="EMBL/GenBank/DDBJ databases">
        <title>'Rhodoalgimonas zhirmunskyi' gen. nov., isolated from a red alga.</title>
        <authorList>
            <person name="Nedashkovskaya O.I."/>
            <person name="Otstavnykh N.Y."/>
            <person name="Bystritskaya E.P."/>
            <person name="Balabanova L.A."/>
            <person name="Isaeva M.P."/>
        </authorList>
    </citation>
    <scope>NUCLEOTIDE SEQUENCE</scope>
    <source>
        <strain evidence="4">10Alg 79</strain>
    </source>
</reference>
<feature type="region of interest" description="Disordered" evidence="1">
    <location>
        <begin position="37"/>
        <end position="59"/>
    </location>
</feature>